<dbReference type="Gene3D" id="1.20.1420.30">
    <property type="entry name" value="NCX, central ion-binding region"/>
    <property type="match status" value="1"/>
</dbReference>
<dbReference type="GO" id="GO:0006874">
    <property type="term" value="P:intracellular calcium ion homeostasis"/>
    <property type="evidence" value="ECO:0007669"/>
    <property type="project" value="TreeGrafter"/>
</dbReference>
<evidence type="ECO:0000259" key="6">
    <source>
        <dbReference type="Pfam" id="PF01699"/>
    </source>
</evidence>
<dbReference type="InterPro" id="IPR004837">
    <property type="entry name" value="NaCa_Exmemb"/>
</dbReference>
<feature type="transmembrane region" description="Helical" evidence="5">
    <location>
        <begin position="129"/>
        <end position="147"/>
    </location>
</feature>
<gene>
    <name evidence="7" type="ORF">H9Q79_02905</name>
</gene>
<evidence type="ECO:0000256" key="3">
    <source>
        <dbReference type="ARBA" id="ARBA00022989"/>
    </source>
</evidence>
<feature type="transmembrane region" description="Helical" evidence="5">
    <location>
        <begin position="273"/>
        <end position="292"/>
    </location>
</feature>
<dbReference type="Proteomes" id="UP000515860">
    <property type="component" value="Chromosome"/>
</dbReference>
<dbReference type="InterPro" id="IPR044880">
    <property type="entry name" value="NCX_ion-bd_dom_sf"/>
</dbReference>
<dbReference type="GO" id="GO:0005886">
    <property type="term" value="C:plasma membrane"/>
    <property type="evidence" value="ECO:0007669"/>
    <property type="project" value="TreeGrafter"/>
</dbReference>
<evidence type="ECO:0000256" key="1">
    <source>
        <dbReference type="ARBA" id="ARBA00004141"/>
    </source>
</evidence>
<feature type="transmembrane region" description="Helical" evidence="5">
    <location>
        <begin position="244"/>
        <end position="267"/>
    </location>
</feature>
<accession>A0A7G9GEM3</accession>
<dbReference type="KEGG" id="whj:H9Q79_02905"/>
<keyword evidence="8" id="KW-1185">Reference proteome</keyword>
<keyword evidence="3 5" id="KW-1133">Transmembrane helix</keyword>
<name>A0A7G9GEM3_9FIRM</name>
<feature type="transmembrane region" description="Helical" evidence="5">
    <location>
        <begin position="70"/>
        <end position="93"/>
    </location>
</feature>
<dbReference type="PANTHER" id="PTHR10846:SF8">
    <property type="entry name" value="INNER MEMBRANE PROTEIN YRBG"/>
    <property type="match status" value="1"/>
</dbReference>
<dbReference type="Pfam" id="PF01699">
    <property type="entry name" value="Na_Ca_ex"/>
    <property type="match status" value="2"/>
</dbReference>
<keyword evidence="2 5" id="KW-0812">Transmembrane</keyword>
<evidence type="ECO:0000256" key="4">
    <source>
        <dbReference type="ARBA" id="ARBA00023136"/>
    </source>
</evidence>
<organism evidence="7 8">
    <name type="scientific">Wansuia hejianensis</name>
    <dbReference type="NCBI Taxonomy" id="2763667"/>
    <lineage>
        <taxon>Bacteria</taxon>
        <taxon>Bacillati</taxon>
        <taxon>Bacillota</taxon>
        <taxon>Clostridia</taxon>
        <taxon>Lachnospirales</taxon>
        <taxon>Lachnospiraceae</taxon>
        <taxon>Wansuia</taxon>
    </lineage>
</organism>
<proteinExistence type="predicted"/>
<feature type="transmembrane region" description="Helical" evidence="5">
    <location>
        <begin position="105"/>
        <end position="123"/>
    </location>
</feature>
<evidence type="ECO:0000313" key="7">
    <source>
        <dbReference type="EMBL" id="QNM09255.1"/>
    </source>
</evidence>
<evidence type="ECO:0000313" key="8">
    <source>
        <dbReference type="Proteomes" id="UP000515860"/>
    </source>
</evidence>
<evidence type="ECO:0000256" key="5">
    <source>
        <dbReference type="SAM" id="Phobius"/>
    </source>
</evidence>
<sequence length="320" mass="33523">MTVGYNLLMFGLGLVLLIWGSSLFVDSAVALAKRFHLPEVLIGATIVSLGTTLPEVLFSTMASVNGLPDMALGNALGSILCNTGLIAGLLLVLRPIILDGRSVKNVVSGSFFLGTGFLVYALSGALAGGLTRISGALLLAVCVYFFIRTAKNGQEENGDCGQIQAADQQRFGVTDVVRMILEAGAIYLGASFLVRYGPELARSLGVPEVIISLTFVALGTSLPELVTSLVALKKNHSSLSLGNIIGADILNFLLVGGISAMICPAGYPASIMVLELPFIFLFLALLCLPSAVRKKAGRVQGALLLGGYLLYLALMVRGQM</sequence>
<feature type="transmembrane region" description="Helical" evidence="5">
    <location>
        <begin position="209"/>
        <end position="232"/>
    </location>
</feature>
<dbReference type="InterPro" id="IPR004481">
    <property type="entry name" value="K/Na/Ca-exchanger"/>
</dbReference>
<dbReference type="GO" id="GO:0005262">
    <property type="term" value="F:calcium channel activity"/>
    <property type="evidence" value="ECO:0007669"/>
    <property type="project" value="TreeGrafter"/>
</dbReference>
<feature type="transmembrane region" description="Helical" evidence="5">
    <location>
        <begin position="299"/>
        <end position="316"/>
    </location>
</feature>
<feature type="domain" description="Sodium/calcium exchanger membrane region" evidence="6">
    <location>
        <begin position="7"/>
        <end position="143"/>
    </location>
</feature>
<dbReference type="Gene3D" id="6.10.280.80">
    <property type="entry name" value="NCX, peripheral helical region"/>
    <property type="match status" value="1"/>
</dbReference>
<reference evidence="7 8" key="1">
    <citation type="submission" date="2020-08" db="EMBL/GenBank/DDBJ databases">
        <authorList>
            <person name="Liu C."/>
            <person name="Sun Q."/>
        </authorList>
    </citation>
    <scope>NUCLEOTIDE SEQUENCE [LARGE SCALE GENOMIC DNA]</scope>
    <source>
        <strain evidence="7 8">NSJ-29</strain>
    </source>
</reference>
<dbReference type="AlphaFoldDB" id="A0A7G9GEM3"/>
<evidence type="ECO:0000256" key="2">
    <source>
        <dbReference type="ARBA" id="ARBA00022692"/>
    </source>
</evidence>
<dbReference type="RefSeq" id="WP_118642175.1">
    <property type="nucleotide sequence ID" value="NZ_CP060635.1"/>
</dbReference>
<keyword evidence="4 5" id="KW-0472">Membrane</keyword>
<protein>
    <submittedName>
        <fullName evidence="7">Sodium:calcium antiporter</fullName>
    </submittedName>
</protein>
<feature type="domain" description="Sodium/calcium exchanger membrane region" evidence="6">
    <location>
        <begin position="182"/>
        <end position="315"/>
    </location>
</feature>
<feature type="transmembrane region" description="Helical" evidence="5">
    <location>
        <begin position="37"/>
        <end position="58"/>
    </location>
</feature>
<feature type="transmembrane region" description="Helical" evidence="5">
    <location>
        <begin position="6"/>
        <end position="25"/>
    </location>
</feature>
<feature type="transmembrane region" description="Helical" evidence="5">
    <location>
        <begin position="179"/>
        <end position="197"/>
    </location>
</feature>
<dbReference type="EMBL" id="CP060635">
    <property type="protein sequence ID" value="QNM09255.1"/>
    <property type="molecule type" value="Genomic_DNA"/>
</dbReference>
<comment type="subcellular location">
    <subcellularLocation>
        <location evidence="1">Membrane</location>
        <topology evidence="1">Multi-pass membrane protein</topology>
    </subcellularLocation>
</comment>
<dbReference type="PANTHER" id="PTHR10846">
    <property type="entry name" value="SODIUM/POTASSIUM/CALCIUM EXCHANGER"/>
    <property type="match status" value="1"/>
</dbReference>
<dbReference type="GO" id="GO:0008273">
    <property type="term" value="F:calcium, potassium:sodium antiporter activity"/>
    <property type="evidence" value="ECO:0007669"/>
    <property type="project" value="TreeGrafter"/>
</dbReference>